<evidence type="ECO:0008006" key="3">
    <source>
        <dbReference type="Google" id="ProtNLM"/>
    </source>
</evidence>
<reference evidence="2" key="1">
    <citation type="journal article" date="2015" name="Nature">
        <title>Complex archaea that bridge the gap between prokaryotes and eukaryotes.</title>
        <authorList>
            <person name="Spang A."/>
            <person name="Saw J.H."/>
            <person name="Jorgensen S.L."/>
            <person name="Zaremba-Niedzwiedzka K."/>
            <person name="Martijn J."/>
            <person name="Lind A.E."/>
            <person name="van Eijk R."/>
            <person name="Schleper C."/>
            <person name="Guy L."/>
            <person name="Ettema T.J."/>
        </authorList>
    </citation>
    <scope>NUCLEOTIDE SEQUENCE</scope>
</reference>
<gene>
    <name evidence="2" type="ORF">LCGC14_2807510</name>
</gene>
<feature type="non-terminal residue" evidence="2">
    <location>
        <position position="1"/>
    </location>
</feature>
<sequence length="64" mass="7076">KFNSPFSYWDSARGAAAIGLIELAIAVSGTAWVVLRHRGWLLRGTMLALLSAQLLSSMVWRLVF</sequence>
<dbReference type="AlphaFoldDB" id="A0A0F9AUB7"/>
<feature type="transmembrane region" description="Helical" evidence="1">
    <location>
        <begin position="12"/>
        <end position="35"/>
    </location>
</feature>
<feature type="transmembrane region" description="Helical" evidence="1">
    <location>
        <begin position="47"/>
        <end position="63"/>
    </location>
</feature>
<proteinExistence type="predicted"/>
<dbReference type="EMBL" id="LAZR01052861">
    <property type="protein sequence ID" value="KKK82024.1"/>
    <property type="molecule type" value="Genomic_DNA"/>
</dbReference>
<comment type="caution">
    <text evidence="2">The sequence shown here is derived from an EMBL/GenBank/DDBJ whole genome shotgun (WGS) entry which is preliminary data.</text>
</comment>
<evidence type="ECO:0000256" key="1">
    <source>
        <dbReference type="SAM" id="Phobius"/>
    </source>
</evidence>
<name>A0A0F9AUB7_9ZZZZ</name>
<evidence type="ECO:0000313" key="2">
    <source>
        <dbReference type="EMBL" id="KKK82024.1"/>
    </source>
</evidence>
<accession>A0A0F9AUB7</accession>
<protein>
    <recommendedName>
        <fullName evidence="3">DoxX family protein</fullName>
    </recommendedName>
</protein>
<organism evidence="2">
    <name type="scientific">marine sediment metagenome</name>
    <dbReference type="NCBI Taxonomy" id="412755"/>
    <lineage>
        <taxon>unclassified sequences</taxon>
        <taxon>metagenomes</taxon>
        <taxon>ecological metagenomes</taxon>
    </lineage>
</organism>
<keyword evidence="1" id="KW-0472">Membrane</keyword>
<keyword evidence="1" id="KW-0812">Transmembrane</keyword>
<keyword evidence="1" id="KW-1133">Transmembrane helix</keyword>